<evidence type="ECO:0008006" key="3">
    <source>
        <dbReference type="Google" id="ProtNLM"/>
    </source>
</evidence>
<dbReference type="AlphaFoldDB" id="A0A4S1E1K7"/>
<sequence length="297" mass="34443">MRIEYKILWVEDVTTWYEDSKGLIGDYLEDLGFVIESKHCKTFEEVKSEHSINQLKDYDLLLVDFSLAGSPDGDEIIKFIREQKKNPILTDVIFYSNDIESVRDSIKKYEFEGIYTSQRKDFITKAEQVIDTTIKKVQEVNSMRGLIMAETSDLDDLMREIIHKLLKSDVSEQIETYINELLAEINGNLENYQSKDIQSKVDNSGYFNSLKKAKTINKLYKLKKIGIDKFAHSYDSKVIATRNLFAHVTESIKDGEKVLISHVTGKEEVFNEVRCAEIRKDLIKFREVLENINGQLE</sequence>
<dbReference type="RefSeq" id="WP_135876097.1">
    <property type="nucleotide sequence ID" value="NZ_SRSO01000005.1"/>
</dbReference>
<dbReference type="Gene3D" id="3.40.50.2300">
    <property type="match status" value="1"/>
</dbReference>
<organism evidence="1 2">
    <name type="scientific">Flavivirga rizhaonensis</name>
    <dbReference type="NCBI Taxonomy" id="2559571"/>
    <lineage>
        <taxon>Bacteria</taxon>
        <taxon>Pseudomonadati</taxon>
        <taxon>Bacteroidota</taxon>
        <taxon>Flavobacteriia</taxon>
        <taxon>Flavobacteriales</taxon>
        <taxon>Flavobacteriaceae</taxon>
        <taxon>Flavivirga</taxon>
    </lineage>
</organism>
<proteinExistence type="predicted"/>
<dbReference type="Proteomes" id="UP000307602">
    <property type="component" value="Unassembled WGS sequence"/>
</dbReference>
<accession>A0A4S1E1K7</accession>
<dbReference type="EMBL" id="SRSO01000005">
    <property type="protein sequence ID" value="TGV03792.1"/>
    <property type="molecule type" value="Genomic_DNA"/>
</dbReference>
<reference evidence="1 2" key="1">
    <citation type="submission" date="2019-04" db="EMBL/GenBank/DDBJ databases">
        <authorList>
            <person name="Liu A."/>
        </authorList>
    </citation>
    <scope>NUCLEOTIDE SEQUENCE [LARGE SCALE GENOMIC DNA]</scope>
    <source>
        <strain evidence="1 2">RZ03</strain>
    </source>
</reference>
<name>A0A4S1E1K7_9FLAO</name>
<comment type="caution">
    <text evidence="1">The sequence shown here is derived from an EMBL/GenBank/DDBJ whole genome shotgun (WGS) entry which is preliminary data.</text>
</comment>
<evidence type="ECO:0000313" key="1">
    <source>
        <dbReference type="EMBL" id="TGV03792.1"/>
    </source>
</evidence>
<dbReference type="OrthoDB" id="7284229at2"/>
<keyword evidence="2" id="KW-1185">Reference proteome</keyword>
<protein>
    <recommendedName>
        <fullName evidence="3">Response regulator</fullName>
    </recommendedName>
</protein>
<gene>
    <name evidence="1" type="ORF">EM932_05100</name>
</gene>
<evidence type="ECO:0000313" key="2">
    <source>
        <dbReference type="Proteomes" id="UP000307602"/>
    </source>
</evidence>